<reference evidence="3" key="1">
    <citation type="submission" date="2023-06" db="EMBL/GenBank/DDBJ databases">
        <title>Genome-scale phylogeny and comparative genomics of the fungal order Sordariales.</title>
        <authorList>
            <consortium name="Lawrence Berkeley National Laboratory"/>
            <person name="Hensen N."/>
            <person name="Bonometti L."/>
            <person name="Westerberg I."/>
            <person name="Brannstrom I.O."/>
            <person name="Guillou S."/>
            <person name="Cros-Aarteil S."/>
            <person name="Calhoun S."/>
            <person name="Haridas S."/>
            <person name="Kuo A."/>
            <person name="Mondo S."/>
            <person name="Pangilinan J."/>
            <person name="Riley R."/>
            <person name="Labutti K."/>
            <person name="Andreopoulos B."/>
            <person name="Lipzen A."/>
            <person name="Chen C."/>
            <person name="Yanf M."/>
            <person name="Daum C."/>
            <person name="Ng V."/>
            <person name="Clum A."/>
            <person name="Steindorff A."/>
            <person name="Ohm R."/>
            <person name="Martin F."/>
            <person name="Silar P."/>
            <person name="Natvig D."/>
            <person name="Lalanne C."/>
            <person name="Gautier V."/>
            <person name="Ament-Velasquez S.L."/>
            <person name="Kruys A."/>
            <person name="Hutchinson M.I."/>
            <person name="Powell A.J."/>
            <person name="Barry K."/>
            <person name="Miller A.N."/>
            <person name="Grigoriev I.V."/>
            <person name="Debuchy R."/>
            <person name="Gladieux P."/>
            <person name="Thoren M.H."/>
            <person name="Johannesson H."/>
        </authorList>
    </citation>
    <scope>NUCLEOTIDE SEQUENCE</scope>
    <source>
        <strain evidence="3">SMH4607-1</strain>
    </source>
</reference>
<evidence type="ECO:0000313" key="3">
    <source>
        <dbReference type="EMBL" id="KAK0704307.1"/>
    </source>
</evidence>
<name>A0AA39ZVH5_9PEZI</name>
<comment type="caution">
    <text evidence="3">The sequence shown here is derived from an EMBL/GenBank/DDBJ whole genome shotgun (WGS) entry which is preliminary data.</text>
</comment>
<keyword evidence="1" id="KW-0812">Transmembrane</keyword>
<keyword evidence="1" id="KW-1133">Transmembrane helix</keyword>
<keyword evidence="4" id="KW-1185">Reference proteome</keyword>
<keyword evidence="1" id="KW-0472">Membrane</keyword>
<dbReference type="AlphaFoldDB" id="A0AA39ZVH5"/>
<feature type="chain" id="PRO_5041443111" evidence="2">
    <location>
        <begin position="38"/>
        <end position="184"/>
    </location>
</feature>
<keyword evidence="2" id="KW-0732">Signal</keyword>
<sequence>MAVILCCVPLRTWVALPVGAEPVAMLMLLFAPAPVAAQATAKPIGYLNACAFQVILCGGVVSITGVTEDQRDALGRRVNRSLSEAEQWNSIWDILHPGIPRPGSPYVANKIEEAIDVVFSCLRDQRSTLMQELKANLGNERFDPLLLPVASELVEDLLGRVRKKLLVPASADSEQTSVTTSWDC</sequence>
<accession>A0AA39ZVH5</accession>
<dbReference type="Proteomes" id="UP001172102">
    <property type="component" value="Unassembled WGS sequence"/>
</dbReference>
<proteinExistence type="predicted"/>
<evidence type="ECO:0000313" key="4">
    <source>
        <dbReference type="Proteomes" id="UP001172102"/>
    </source>
</evidence>
<gene>
    <name evidence="3" type="ORF">B0H67DRAFT_648761</name>
</gene>
<feature type="signal peptide" evidence="2">
    <location>
        <begin position="1"/>
        <end position="37"/>
    </location>
</feature>
<evidence type="ECO:0000256" key="1">
    <source>
        <dbReference type="SAM" id="Phobius"/>
    </source>
</evidence>
<feature type="transmembrane region" description="Helical" evidence="1">
    <location>
        <begin position="44"/>
        <end position="67"/>
    </location>
</feature>
<protein>
    <submittedName>
        <fullName evidence="3">Uncharacterized protein</fullName>
    </submittedName>
</protein>
<organism evidence="3 4">
    <name type="scientific">Lasiosphaeris hirsuta</name>
    <dbReference type="NCBI Taxonomy" id="260670"/>
    <lineage>
        <taxon>Eukaryota</taxon>
        <taxon>Fungi</taxon>
        <taxon>Dikarya</taxon>
        <taxon>Ascomycota</taxon>
        <taxon>Pezizomycotina</taxon>
        <taxon>Sordariomycetes</taxon>
        <taxon>Sordariomycetidae</taxon>
        <taxon>Sordariales</taxon>
        <taxon>Lasiosphaeriaceae</taxon>
        <taxon>Lasiosphaeris</taxon>
    </lineage>
</organism>
<evidence type="ECO:0000256" key="2">
    <source>
        <dbReference type="SAM" id="SignalP"/>
    </source>
</evidence>
<dbReference type="EMBL" id="JAUKUA010000007">
    <property type="protein sequence ID" value="KAK0704307.1"/>
    <property type="molecule type" value="Genomic_DNA"/>
</dbReference>